<comment type="caution">
    <text evidence="3">The sequence shown here is derived from an EMBL/GenBank/DDBJ whole genome shotgun (WGS) entry which is preliminary data.</text>
</comment>
<proteinExistence type="predicted"/>
<organism evidence="3 4">
    <name type="scientific">Hamadaea flava</name>
    <dbReference type="NCBI Taxonomy" id="1742688"/>
    <lineage>
        <taxon>Bacteria</taxon>
        <taxon>Bacillati</taxon>
        <taxon>Actinomycetota</taxon>
        <taxon>Actinomycetes</taxon>
        <taxon>Micromonosporales</taxon>
        <taxon>Micromonosporaceae</taxon>
        <taxon>Hamadaea</taxon>
    </lineage>
</organism>
<evidence type="ECO:0000313" key="3">
    <source>
        <dbReference type="EMBL" id="MFC4131950.1"/>
    </source>
</evidence>
<dbReference type="PROSITE" id="PS50943">
    <property type="entry name" value="HTH_CROC1"/>
    <property type="match status" value="1"/>
</dbReference>
<dbReference type="EMBL" id="JBHSAY010000008">
    <property type="protein sequence ID" value="MFC4131950.1"/>
    <property type="molecule type" value="Genomic_DNA"/>
</dbReference>
<gene>
    <name evidence="3" type="ORF">ACFOZ4_15175</name>
</gene>
<protein>
    <submittedName>
        <fullName evidence="3">Helix-turn-helix transcriptional regulator</fullName>
    </submittedName>
</protein>
<name>A0ABV8LMH2_9ACTN</name>
<dbReference type="SUPFAM" id="SSF47413">
    <property type="entry name" value="lambda repressor-like DNA-binding domains"/>
    <property type="match status" value="1"/>
</dbReference>
<dbReference type="InterPro" id="IPR010982">
    <property type="entry name" value="Lambda_DNA-bd_dom_sf"/>
</dbReference>
<dbReference type="Pfam" id="PF17765">
    <property type="entry name" value="MLTR_LBD"/>
    <property type="match status" value="1"/>
</dbReference>
<reference evidence="4" key="1">
    <citation type="journal article" date="2019" name="Int. J. Syst. Evol. Microbiol.">
        <title>The Global Catalogue of Microorganisms (GCM) 10K type strain sequencing project: providing services to taxonomists for standard genome sequencing and annotation.</title>
        <authorList>
            <consortium name="The Broad Institute Genomics Platform"/>
            <consortium name="The Broad Institute Genome Sequencing Center for Infectious Disease"/>
            <person name="Wu L."/>
            <person name="Ma J."/>
        </authorList>
    </citation>
    <scope>NUCLEOTIDE SEQUENCE [LARGE SCALE GENOMIC DNA]</scope>
    <source>
        <strain evidence="4">CGMCC 4.7289</strain>
    </source>
</reference>
<dbReference type="PANTHER" id="PTHR35010">
    <property type="entry name" value="BLL4672 PROTEIN-RELATED"/>
    <property type="match status" value="1"/>
</dbReference>
<dbReference type="SMART" id="SM00530">
    <property type="entry name" value="HTH_XRE"/>
    <property type="match status" value="1"/>
</dbReference>
<feature type="compositionally biased region" description="Basic residues" evidence="1">
    <location>
        <begin position="89"/>
        <end position="102"/>
    </location>
</feature>
<dbReference type="InterPro" id="IPR041413">
    <property type="entry name" value="MLTR_LBD"/>
</dbReference>
<dbReference type="Proteomes" id="UP001595816">
    <property type="component" value="Unassembled WGS sequence"/>
</dbReference>
<dbReference type="Pfam" id="PF13560">
    <property type="entry name" value="HTH_31"/>
    <property type="match status" value="1"/>
</dbReference>
<dbReference type="CDD" id="cd00093">
    <property type="entry name" value="HTH_XRE"/>
    <property type="match status" value="1"/>
</dbReference>
<feature type="region of interest" description="Disordered" evidence="1">
    <location>
        <begin position="280"/>
        <end position="304"/>
    </location>
</feature>
<dbReference type="Gene3D" id="1.10.260.40">
    <property type="entry name" value="lambda repressor-like DNA-binding domains"/>
    <property type="match status" value="1"/>
</dbReference>
<feature type="region of interest" description="Disordered" evidence="1">
    <location>
        <begin position="89"/>
        <end position="110"/>
    </location>
</feature>
<dbReference type="InterPro" id="IPR001387">
    <property type="entry name" value="Cro/C1-type_HTH"/>
</dbReference>
<dbReference type="PANTHER" id="PTHR35010:SF2">
    <property type="entry name" value="BLL4672 PROTEIN"/>
    <property type="match status" value="1"/>
</dbReference>
<dbReference type="Gene3D" id="3.30.450.180">
    <property type="match status" value="1"/>
</dbReference>
<evidence type="ECO:0000259" key="2">
    <source>
        <dbReference type="PROSITE" id="PS50943"/>
    </source>
</evidence>
<evidence type="ECO:0000313" key="4">
    <source>
        <dbReference type="Proteomes" id="UP001595816"/>
    </source>
</evidence>
<dbReference type="RefSeq" id="WP_253763501.1">
    <property type="nucleotide sequence ID" value="NZ_JAMZDZ010000001.1"/>
</dbReference>
<feature type="domain" description="HTH cro/C1-type" evidence="2">
    <location>
        <begin position="38"/>
        <end position="85"/>
    </location>
</feature>
<evidence type="ECO:0000256" key="1">
    <source>
        <dbReference type="SAM" id="MobiDB-lite"/>
    </source>
</evidence>
<keyword evidence="4" id="KW-1185">Reference proteome</keyword>
<accession>A0ABV8LMH2</accession>
<sequence>MSSETTGTDLGEFLRSRRARLSPQDVGLASYGARRVPGLRREELAQLAGVSLTYYTRLEQGQSANASESVIDAIGRALNLSDDERAHLHNLARPRPGRRPRPPRPQTARSGVRRLVAAMSGVPAVVMDRRSDVLAWNRLGHLLLAGHYDFDAPDRIADRPNLTRMLFCDPHTADLYPRWKEEAARAVASLRLVTGTYPDDRELAELVGELSVKSRDFAGLWSRQSVQNCMTGTKQFRHPEVGPLELDFELLHLPDGNGSRIITYTAAPGTPSDAALRLLAATAPAQPAPGSQSPSVSPASTRSR</sequence>